<proteinExistence type="predicted"/>
<protein>
    <submittedName>
        <fullName evidence="2">Sugar phosphate isomerase/epimerase</fullName>
    </submittedName>
</protein>
<evidence type="ECO:0000259" key="1">
    <source>
        <dbReference type="Pfam" id="PF01261"/>
    </source>
</evidence>
<evidence type="ECO:0000313" key="2">
    <source>
        <dbReference type="EMBL" id="TXB64053.1"/>
    </source>
</evidence>
<dbReference type="AlphaFoldDB" id="A0A5C6RPA6"/>
<dbReference type="InterPro" id="IPR036237">
    <property type="entry name" value="Xyl_isomerase-like_sf"/>
</dbReference>
<comment type="caution">
    <text evidence="2">The sequence shown here is derived from an EMBL/GenBank/DDBJ whole genome shotgun (WGS) entry which is preliminary data.</text>
</comment>
<feature type="domain" description="Xylose isomerase-like TIM barrel" evidence="1">
    <location>
        <begin position="20"/>
        <end position="243"/>
    </location>
</feature>
<name>A0A5C6RPA6_9RHOB</name>
<dbReference type="InterPro" id="IPR050312">
    <property type="entry name" value="IolE/XylAMocC-like"/>
</dbReference>
<reference evidence="2 3" key="1">
    <citation type="submission" date="2019-08" db="EMBL/GenBank/DDBJ databases">
        <authorList>
            <person name="Ye J."/>
        </authorList>
    </citation>
    <scope>NUCLEOTIDE SEQUENCE [LARGE SCALE GENOMIC DNA]</scope>
    <source>
        <strain evidence="2 3">TK008</strain>
    </source>
</reference>
<dbReference type="PANTHER" id="PTHR12110:SF48">
    <property type="entry name" value="BLL3656 PROTEIN"/>
    <property type="match status" value="1"/>
</dbReference>
<organism evidence="2 3">
    <name type="scientific">Paracoccus aurantiacus</name>
    <dbReference type="NCBI Taxonomy" id="2599412"/>
    <lineage>
        <taxon>Bacteria</taxon>
        <taxon>Pseudomonadati</taxon>
        <taxon>Pseudomonadota</taxon>
        <taxon>Alphaproteobacteria</taxon>
        <taxon>Rhodobacterales</taxon>
        <taxon>Paracoccaceae</taxon>
        <taxon>Paracoccus</taxon>
    </lineage>
</organism>
<keyword evidence="3" id="KW-1185">Reference proteome</keyword>
<gene>
    <name evidence="2" type="ORF">FQV27_17915</name>
</gene>
<dbReference type="GO" id="GO:0016853">
    <property type="term" value="F:isomerase activity"/>
    <property type="evidence" value="ECO:0007669"/>
    <property type="project" value="UniProtKB-KW"/>
</dbReference>
<dbReference type="OrthoDB" id="9072761at2"/>
<evidence type="ECO:0000313" key="3">
    <source>
        <dbReference type="Proteomes" id="UP000321562"/>
    </source>
</evidence>
<dbReference type="InterPro" id="IPR013022">
    <property type="entry name" value="Xyl_isomerase-like_TIM-brl"/>
</dbReference>
<sequence length="264" mass="27546">MRSLGLGHFTFLNLSPTELVRLARAAGFGFVGLRFHPVAPGQLHWLPDAAGLAELTRVMDGEGVDLYDIETVVIDAELDPKALIPAMDAAAALGASRVNTCADDFPDLVPRFAQICALADERELGVDIECMAWRGIASPAACLDLIDRSGAANAGYLVDALHHMRCGGTPADIAAMPPGSIRSAQLCDASFVAPGDAAAMIAEARGGRLLPGDGGLPLRDIVAALPPDAVLSVELPSAADRRSALERARAIYAATAALFQREAI</sequence>
<dbReference type="SUPFAM" id="SSF51658">
    <property type="entry name" value="Xylose isomerase-like"/>
    <property type="match status" value="1"/>
</dbReference>
<dbReference type="RefSeq" id="WP_147101197.1">
    <property type="nucleotide sequence ID" value="NZ_JBHUFH010000032.1"/>
</dbReference>
<keyword evidence="2" id="KW-0413">Isomerase</keyword>
<accession>A0A5C6RPA6</accession>
<dbReference type="Pfam" id="PF01261">
    <property type="entry name" value="AP_endonuc_2"/>
    <property type="match status" value="1"/>
</dbReference>
<dbReference type="PANTHER" id="PTHR12110">
    <property type="entry name" value="HYDROXYPYRUVATE ISOMERASE"/>
    <property type="match status" value="1"/>
</dbReference>
<dbReference type="EMBL" id="VOPL01000014">
    <property type="protein sequence ID" value="TXB64053.1"/>
    <property type="molecule type" value="Genomic_DNA"/>
</dbReference>
<dbReference type="Gene3D" id="3.20.20.150">
    <property type="entry name" value="Divalent-metal-dependent TIM barrel enzymes"/>
    <property type="match status" value="1"/>
</dbReference>
<dbReference type="Proteomes" id="UP000321562">
    <property type="component" value="Unassembled WGS sequence"/>
</dbReference>